<dbReference type="KEGG" id="sdyn:Mal52_60920"/>
<evidence type="ECO:0000259" key="2">
    <source>
        <dbReference type="PROSITE" id="PS51385"/>
    </source>
</evidence>
<feature type="binding site" evidence="1">
    <location>
        <position position="59"/>
    </location>
    <ligand>
        <name>K(+)</name>
        <dbReference type="ChEBI" id="CHEBI:29103"/>
    </ligand>
</feature>
<comment type="catalytic activity">
    <reaction evidence="1">
        <text>(6R)-NADHX = (6S)-NADHX</text>
        <dbReference type="Rhea" id="RHEA:32215"/>
        <dbReference type="ChEBI" id="CHEBI:64074"/>
        <dbReference type="ChEBI" id="CHEBI:64075"/>
        <dbReference type="EC" id="5.1.99.6"/>
    </reaction>
</comment>
<keyword evidence="1" id="KW-0547">Nucleotide-binding</keyword>
<evidence type="ECO:0000313" key="3">
    <source>
        <dbReference type="EMBL" id="QDU47557.1"/>
    </source>
</evidence>
<dbReference type="GO" id="GO:0033962">
    <property type="term" value="P:P-body assembly"/>
    <property type="evidence" value="ECO:0007669"/>
    <property type="project" value="TreeGrafter"/>
</dbReference>
<dbReference type="EMBL" id="CP036276">
    <property type="protein sequence ID" value="QDU47557.1"/>
    <property type="molecule type" value="Genomic_DNA"/>
</dbReference>
<dbReference type="GO" id="GO:0052856">
    <property type="term" value="F:NAD(P)HX epimerase activity"/>
    <property type="evidence" value="ECO:0007669"/>
    <property type="project" value="UniProtKB-UniRule"/>
</dbReference>
<keyword evidence="1" id="KW-0630">Potassium</keyword>
<feature type="binding site" evidence="1">
    <location>
        <position position="163"/>
    </location>
    <ligand>
        <name>(6S)-NADPHX</name>
        <dbReference type="ChEBI" id="CHEBI:64076"/>
    </ligand>
</feature>
<keyword evidence="1" id="KW-0520">NAD</keyword>
<dbReference type="EC" id="5.1.99.6" evidence="1"/>
<feature type="binding site" evidence="1">
    <location>
        <begin position="58"/>
        <end position="62"/>
    </location>
    <ligand>
        <name>(6S)-NADPHX</name>
        <dbReference type="ChEBI" id="CHEBI:64076"/>
    </ligand>
</feature>
<sequence length="222" mass="23645">MPQTPMSREEVRDVDRRAISEYGMPGVVLMENAGRGAAELLIELGIAGRVIICAGKGNNGGDGYVIARHLQNRGFEAEVWLFCDPTELSGDAAINYRILQAAGWAGRVINDDADFAALFAELQPDDWIVDALLGTGTRGALRPPFPKIIAAINQSAAKVFAIDLPSGMDCDTGKPLGTCVRAEQTATFVAPKLGFDQPGADAWTGTVHVIDIGVPRDLIQPT</sequence>
<keyword evidence="1" id="KW-0521">NADP</keyword>
<dbReference type="NCBIfam" id="TIGR00197">
    <property type="entry name" value="yjeF_nterm"/>
    <property type="match status" value="1"/>
</dbReference>
<dbReference type="PROSITE" id="PS51385">
    <property type="entry name" value="YJEF_N"/>
    <property type="match status" value="1"/>
</dbReference>
<proteinExistence type="inferred from homology"/>
<comment type="similarity">
    <text evidence="1">Belongs to the NnrE/AIBP family.</text>
</comment>
<comment type="catalytic activity">
    <reaction evidence="1">
        <text>(6R)-NADPHX = (6S)-NADPHX</text>
        <dbReference type="Rhea" id="RHEA:32227"/>
        <dbReference type="ChEBI" id="CHEBI:64076"/>
        <dbReference type="ChEBI" id="CHEBI:64077"/>
        <dbReference type="EC" id="5.1.99.6"/>
    </reaction>
</comment>
<name>A0A517ZYJ0_9PLAN</name>
<comment type="function">
    <text evidence="1">Catalyzes the epimerization of the S- and R-forms of NAD(P)HX, a damaged form of NAD(P)H that is a result of enzymatic or heat-dependent hydration. This is a prerequisite for the S-specific NAD(P)H-hydrate dehydratase to allow the repair of both epimers of NAD(P)HX.</text>
</comment>
<evidence type="ECO:0000313" key="4">
    <source>
        <dbReference type="Proteomes" id="UP000319383"/>
    </source>
</evidence>
<dbReference type="InterPro" id="IPR036652">
    <property type="entry name" value="YjeF_N_dom_sf"/>
</dbReference>
<protein>
    <recommendedName>
        <fullName evidence="1">NAD(P)H-hydrate epimerase</fullName>
        <ecNumber evidence="1">5.1.99.6</ecNumber>
    </recommendedName>
    <alternativeName>
        <fullName evidence="1">NAD(P)HX epimerase</fullName>
    </alternativeName>
</protein>
<comment type="cofactor">
    <cofactor evidence="1">
        <name>K(+)</name>
        <dbReference type="ChEBI" id="CHEBI:29103"/>
    </cofactor>
    <text evidence="1">Binds 1 potassium ion per subunit.</text>
</comment>
<dbReference type="AlphaFoldDB" id="A0A517ZYJ0"/>
<dbReference type="Pfam" id="PF03853">
    <property type="entry name" value="YjeF_N"/>
    <property type="match status" value="1"/>
</dbReference>
<dbReference type="Gene3D" id="3.40.50.10260">
    <property type="entry name" value="YjeF N-terminal domain"/>
    <property type="match status" value="1"/>
</dbReference>
<dbReference type="InterPro" id="IPR004443">
    <property type="entry name" value="YjeF_N_dom"/>
</dbReference>
<feature type="binding site" evidence="1">
    <location>
        <begin position="134"/>
        <end position="140"/>
    </location>
    <ligand>
        <name>(6S)-NADPHX</name>
        <dbReference type="ChEBI" id="CHEBI:64076"/>
    </ligand>
</feature>
<dbReference type="GO" id="GO:0046872">
    <property type="term" value="F:metal ion binding"/>
    <property type="evidence" value="ECO:0007669"/>
    <property type="project" value="UniProtKB-KW"/>
</dbReference>
<keyword evidence="1" id="KW-0413">Isomerase</keyword>
<dbReference type="GO" id="GO:0031087">
    <property type="term" value="P:deadenylation-independent decapping of nuclear-transcribed mRNA"/>
    <property type="evidence" value="ECO:0007669"/>
    <property type="project" value="TreeGrafter"/>
</dbReference>
<dbReference type="HAMAP" id="MF_01966">
    <property type="entry name" value="NADHX_epimerase"/>
    <property type="match status" value="1"/>
</dbReference>
<dbReference type="PANTHER" id="PTHR13612:SF0">
    <property type="entry name" value="ENHANCER OF MRNA-DECAPPING PROTEIN 3"/>
    <property type="match status" value="1"/>
</dbReference>
<organism evidence="3 4">
    <name type="scientific">Symmachiella dynata</name>
    <dbReference type="NCBI Taxonomy" id="2527995"/>
    <lineage>
        <taxon>Bacteria</taxon>
        <taxon>Pseudomonadati</taxon>
        <taxon>Planctomycetota</taxon>
        <taxon>Planctomycetia</taxon>
        <taxon>Planctomycetales</taxon>
        <taxon>Planctomycetaceae</taxon>
        <taxon>Symmachiella</taxon>
    </lineage>
</organism>
<keyword evidence="1" id="KW-0479">Metal-binding</keyword>
<dbReference type="PANTHER" id="PTHR13612">
    <property type="entry name" value="ENHANCER OF MRNA-DECAPPING PROTEIN 3"/>
    <property type="match status" value="1"/>
</dbReference>
<comment type="caution">
    <text evidence="1">Lacks conserved residue(s) required for the propagation of feature annotation.</text>
</comment>
<dbReference type="Proteomes" id="UP000319383">
    <property type="component" value="Chromosome"/>
</dbReference>
<keyword evidence="4" id="KW-1185">Reference proteome</keyword>
<feature type="binding site" evidence="1">
    <location>
        <position position="130"/>
    </location>
    <ligand>
        <name>K(+)</name>
        <dbReference type="ChEBI" id="CHEBI:29103"/>
    </ligand>
</feature>
<evidence type="ECO:0000256" key="1">
    <source>
        <dbReference type="HAMAP-Rule" id="MF_01966"/>
    </source>
</evidence>
<feature type="domain" description="YjeF N-terminal" evidence="2">
    <location>
        <begin position="11"/>
        <end position="220"/>
    </location>
</feature>
<reference evidence="3 4" key="1">
    <citation type="submission" date="2019-02" db="EMBL/GenBank/DDBJ databases">
        <title>Deep-cultivation of Planctomycetes and their phenomic and genomic characterization uncovers novel biology.</title>
        <authorList>
            <person name="Wiegand S."/>
            <person name="Jogler M."/>
            <person name="Boedeker C."/>
            <person name="Pinto D."/>
            <person name="Vollmers J."/>
            <person name="Rivas-Marin E."/>
            <person name="Kohn T."/>
            <person name="Peeters S.H."/>
            <person name="Heuer A."/>
            <person name="Rast P."/>
            <person name="Oberbeckmann S."/>
            <person name="Bunk B."/>
            <person name="Jeske O."/>
            <person name="Meyerdierks A."/>
            <person name="Storesund J.E."/>
            <person name="Kallscheuer N."/>
            <person name="Luecker S."/>
            <person name="Lage O.M."/>
            <person name="Pohl T."/>
            <person name="Merkel B.J."/>
            <person name="Hornburger P."/>
            <person name="Mueller R.-W."/>
            <person name="Bruemmer F."/>
            <person name="Labrenz M."/>
            <person name="Spormann A.M."/>
            <person name="Op den Camp H."/>
            <person name="Overmann J."/>
            <person name="Amann R."/>
            <person name="Jetten M.S.M."/>
            <person name="Mascher T."/>
            <person name="Medema M.H."/>
            <person name="Devos D.P."/>
            <person name="Kaster A.-K."/>
            <person name="Ovreas L."/>
            <person name="Rohde M."/>
            <person name="Galperin M.Y."/>
            <person name="Jogler C."/>
        </authorList>
    </citation>
    <scope>NUCLEOTIDE SEQUENCE [LARGE SCALE GENOMIC DNA]</scope>
    <source>
        <strain evidence="3 4">Mal52</strain>
    </source>
</reference>
<dbReference type="GO" id="GO:0003729">
    <property type="term" value="F:mRNA binding"/>
    <property type="evidence" value="ECO:0007669"/>
    <property type="project" value="TreeGrafter"/>
</dbReference>
<gene>
    <name evidence="3" type="primary">nnr_2</name>
    <name evidence="1" type="synonym">nnrE</name>
    <name evidence="3" type="ORF">Mal52_60920</name>
</gene>
<accession>A0A517ZYJ0</accession>
<feature type="binding site" evidence="1">
    <location>
        <position position="166"/>
    </location>
    <ligand>
        <name>K(+)</name>
        <dbReference type="ChEBI" id="CHEBI:29103"/>
    </ligand>
</feature>
<dbReference type="GO" id="GO:0000166">
    <property type="term" value="F:nucleotide binding"/>
    <property type="evidence" value="ECO:0007669"/>
    <property type="project" value="UniProtKB-KW"/>
</dbReference>
<dbReference type="SUPFAM" id="SSF64153">
    <property type="entry name" value="YjeF N-terminal domain-like"/>
    <property type="match status" value="1"/>
</dbReference>
<dbReference type="RefSeq" id="WP_145380362.1">
    <property type="nucleotide sequence ID" value="NZ_CP036276.1"/>
</dbReference>
<dbReference type="GO" id="GO:0000932">
    <property type="term" value="C:P-body"/>
    <property type="evidence" value="ECO:0007669"/>
    <property type="project" value="TreeGrafter"/>
</dbReference>